<accession>A0A1H6I0Q7</accession>
<dbReference type="Proteomes" id="UP000198561">
    <property type="component" value="Unassembled WGS sequence"/>
</dbReference>
<dbReference type="AlphaFoldDB" id="A0A1H6I0Q7"/>
<evidence type="ECO:0000313" key="1">
    <source>
        <dbReference type="EMBL" id="SEH40050.1"/>
    </source>
</evidence>
<organism evidence="1 2">
    <name type="scientific">Chryseobacterium culicis</name>
    <dbReference type="NCBI Taxonomy" id="680127"/>
    <lineage>
        <taxon>Bacteria</taxon>
        <taxon>Pseudomonadati</taxon>
        <taxon>Bacteroidota</taxon>
        <taxon>Flavobacteriia</taxon>
        <taxon>Flavobacteriales</taxon>
        <taxon>Weeksellaceae</taxon>
        <taxon>Chryseobacterium group</taxon>
        <taxon>Chryseobacterium</taxon>
    </lineage>
</organism>
<evidence type="ECO:0000313" key="2">
    <source>
        <dbReference type="Proteomes" id="UP000198561"/>
    </source>
</evidence>
<proteinExistence type="predicted"/>
<gene>
    <name evidence="1" type="ORF">SAMN05421593_3725</name>
</gene>
<protein>
    <submittedName>
        <fullName evidence="1">Uncharacterized protein</fullName>
    </submittedName>
</protein>
<sequence length="56" mass="6811">MMLMPYKFTNIFDKYVLIFHKLTVNVNFYEFNSLFFETFFTKQDLILNLKNSGKCL</sequence>
<dbReference type="STRING" id="680127.SAMN05421593_3725"/>
<dbReference type="EMBL" id="FNWQ01000005">
    <property type="protein sequence ID" value="SEH40050.1"/>
    <property type="molecule type" value="Genomic_DNA"/>
</dbReference>
<name>A0A1H6I0Q7_CHRCI</name>
<reference evidence="1 2" key="1">
    <citation type="submission" date="2016-10" db="EMBL/GenBank/DDBJ databases">
        <authorList>
            <person name="de Groot N.N."/>
        </authorList>
    </citation>
    <scope>NUCLEOTIDE SEQUENCE [LARGE SCALE GENOMIC DNA]</scope>
    <source>
        <strain evidence="1 2">DSM 23031</strain>
    </source>
</reference>